<evidence type="ECO:0000256" key="5">
    <source>
        <dbReference type="ARBA" id="ARBA00022989"/>
    </source>
</evidence>
<keyword evidence="6 8" id="KW-0472">Membrane</keyword>
<keyword evidence="5 8" id="KW-1133">Transmembrane helix</keyword>
<keyword evidence="3" id="KW-1003">Cell membrane</keyword>
<dbReference type="RefSeq" id="WP_188640985.1">
    <property type="nucleotide sequence ID" value="NZ_BMID01000001.1"/>
</dbReference>
<feature type="region of interest" description="Disordered" evidence="7">
    <location>
        <begin position="131"/>
        <end position="176"/>
    </location>
</feature>
<keyword evidence="10" id="KW-1185">Reference proteome</keyword>
<evidence type="ECO:0000313" key="10">
    <source>
        <dbReference type="Proteomes" id="UP000603317"/>
    </source>
</evidence>
<evidence type="ECO:0008006" key="11">
    <source>
        <dbReference type="Google" id="ProtNLM"/>
    </source>
</evidence>
<dbReference type="InterPro" id="IPR051907">
    <property type="entry name" value="DoxX-like_oxidoreductase"/>
</dbReference>
<evidence type="ECO:0000256" key="6">
    <source>
        <dbReference type="ARBA" id="ARBA00023136"/>
    </source>
</evidence>
<keyword evidence="4 8" id="KW-0812">Transmembrane</keyword>
<dbReference type="Proteomes" id="UP000603317">
    <property type="component" value="Unassembled WGS sequence"/>
</dbReference>
<comment type="caution">
    <text evidence="9">The sequence shown here is derived from an EMBL/GenBank/DDBJ whole genome shotgun (WGS) entry which is preliminary data.</text>
</comment>
<name>A0ABQ1F395_9SPHN</name>
<gene>
    <name evidence="9" type="ORF">GCM10010923_02620</name>
</gene>
<dbReference type="PANTHER" id="PTHR33452">
    <property type="entry name" value="OXIDOREDUCTASE CATD-RELATED"/>
    <property type="match status" value="1"/>
</dbReference>
<comment type="similarity">
    <text evidence="2">Belongs to the DoxX family.</text>
</comment>
<comment type="subcellular location">
    <subcellularLocation>
        <location evidence="1">Cell membrane</location>
        <topology evidence="1">Multi-pass membrane protein</topology>
    </subcellularLocation>
</comment>
<organism evidence="9 10">
    <name type="scientific">Blastomonas marina</name>
    <dbReference type="NCBI Taxonomy" id="1867408"/>
    <lineage>
        <taxon>Bacteria</taxon>
        <taxon>Pseudomonadati</taxon>
        <taxon>Pseudomonadota</taxon>
        <taxon>Alphaproteobacteria</taxon>
        <taxon>Sphingomonadales</taxon>
        <taxon>Sphingomonadaceae</taxon>
        <taxon>Blastomonas</taxon>
    </lineage>
</organism>
<dbReference type="PANTHER" id="PTHR33452:SF1">
    <property type="entry name" value="INNER MEMBRANE PROTEIN YPHA-RELATED"/>
    <property type="match status" value="1"/>
</dbReference>
<evidence type="ECO:0000256" key="7">
    <source>
        <dbReference type="SAM" id="MobiDB-lite"/>
    </source>
</evidence>
<accession>A0ABQ1F395</accession>
<dbReference type="Pfam" id="PF07681">
    <property type="entry name" value="DoxX"/>
    <property type="match status" value="1"/>
</dbReference>
<reference evidence="10" key="1">
    <citation type="journal article" date="2019" name="Int. J. Syst. Evol. Microbiol.">
        <title>The Global Catalogue of Microorganisms (GCM) 10K type strain sequencing project: providing services to taxonomists for standard genome sequencing and annotation.</title>
        <authorList>
            <consortium name="The Broad Institute Genomics Platform"/>
            <consortium name="The Broad Institute Genome Sequencing Center for Infectious Disease"/>
            <person name="Wu L."/>
            <person name="Ma J."/>
        </authorList>
    </citation>
    <scope>NUCLEOTIDE SEQUENCE [LARGE SCALE GENOMIC DNA]</scope>
    <source>
        <strain evidence="10">CGMCC 1.15297</strain>
    </source>
</reference>
<protein>
    <recommendedName>
        <fullName evidence="11">DoxX family protein</fullName>
    </recommendedName>
</protein>
<evidence type="ECO:0000256" key="1">
    <source>
        <dbReference type="ARBA" id="ARBA00004651"/>
    </source>
</evidence>
<evidence type="ECO:0000256" key="8">
    <source>
        <dbReference type="SAM" id="Phobius"/>
    </source>
</evidence>
<sequence length="176" mass="18559">MATIAAIIGRILIAILFVAAGANKFIDPSGAEQMLASQGFSPSLVWVVATFEVVAGLAIALGFGTRIASLALFGFTILTILFFHNDFNDPAQVQIAMKNAAVAGGLLMVFAYGHVVESWKVVRARREGEVEANEARAETREAELEKARAEGRAEGLAEAARAHDGVDVDGDGKADT</sequence>
<dbReference type="EMBL" id="BMID01000001">
    <property type="protein sequence ID" value="GFZ98020.1"/>
    <property type="molecule type" value="Genomic_DNA"/>
</dbReference>
<feature type="transmembrane region" description="Helical" evidence="8">
    <location>
        <begin position="96"/>
        <end position="116"/>
    </location>
</feature>
<evidence type="ECO:0000256" key="3">
    <source>
        <dbReference type="ARBA" id="ARBA00022475"/>
    </source>
</evidence>
<evidence type="ECO:0000256" key="2">
    <source>
        <dbReference type="ARBA" id="ARBA00006679"/>
    </source>
</evidence>
<feature type="transmembrane region" description="Helical" evidence="8">
    <location>
        <begin position="40"/>
        <end position="60"/>
    </location>
</feature>
<dbReference type="InterPro" id="IPR032808">
    <property type="entry name" value="DoxX"/>
</dbReference>
<proteinExistence type="inferred from homology"/>
<feature type="transmembrane region" description="Helical" evidence="8">
    <location>
        <begin position="67"/>
        <end position="84"/>
    </location>
</feature>
<evidence type="ECO:0000313" key="9">
    <source>
        <dbReference type="EMBL" id="GFZ98020.1"/>
    </source>
</evidence>
<evidence type="ECO:0000256" key="4">
    <source>
        <dbReference type="ARBA" id="ARBA00022692"/>
    </source>
</evidence>